<gene>
    <name evidence="1" type="ORF">C7446_2567</name>
</gene>
<dbReference type="EMBL" id="RBIN01000007">
    <property type="protein sequence ID" value="RKQ97147.1"/>
    <property type="molecule type" value="Genomic_DNA"/>
</dbReference>
<keyword evidence="2" id="KW-1185">Reference proteome</keyword>
<organism evidence="1 2">
    <name type="scientific">Kushneria sinocarnis</name>
    <dbReference type="NCBI Taxonomy" id="595502"/>
    <lineage>
        <taxon>Bacteria</taxon>
        <taxon>Pseudomonadati</taxon>
        <taxon>Pseudomonadota</taxon>
        <taxon>Gammaproteobacteria</taxon>
        <taxon>Oceanospirillales</taxon>
        <taxon>Halomonadaceae</taxon>
        <taxon>Kushneria</taxon>
    </lineage>
</organism>
<evidence type="ECO:0000313" key="1">
    <source>
        <dbReference type="EMBL" id="RKQ97147.1"/>
    </source>
</evidence>
<sequence>MAVSDRIDQRLRAAFADPDRLGEAYKPFTAERRESGGYVPGEGQQPDSITSYSGNYWQAQFTFSQLQTLDLDSADIRIGMLSSDVEKAPQLDDTLTLDDGTTARVTEVEPNTIGVTYMIRLRVNG</sequence>
<accession>A0A420WUM3</accession>
<dbReference type="OrthoDB" id="6571023at2"/>
<reference evidence="1 2" key="1">
    <citation type="submission" date="2018-10" db="EMBL/GenBank/DDBJ databases">
        <title>Genomic Encyclopedia of Type Strains, Phase IV (KMG-IV): sequencing the most valuable type-strain genomes for metagenomic binning, comparative biology and taxonomic classification.</title>
        <authorList>
            <person name="Goeker M."/>
        </authorList>
    </citation>
    <scope>NUCLEOTIDE SEQUENCE [LARGE SCALE GENOMIC DNA]</scope>
    <source>
        <strain evidence="1 2">DSM 23229</strain>
    </source>
</reference>
<protein>
    <submittedName>
        <fullName evidence="1">Uncharacterized protein</fullName>
    </submittedName>
</protein>
<comment type="caution">
    <text evidence="1">The sequence shown here is derived from an EMBL/GenBank/DDBJ whole genome shotgun (WGS) entry which is preliminary data.</text>
</comment>
<dbReference type="RefSeq" id="WP_121173479.1">
    <property type="nucleotide sequence ID" value="NZ_RBIN01000007.1"/>
</dbReference>
<name>A0A420WUM3_9GAMM</name>
<evidence type="ECO:0000313" key="2">
    <source>
        <dbReference type="Proteomes" id="UP000281975"/>
    </source>
</evidence>
<proteinExistence type="predicted"/>
<dbReference type="Proteomes" id="UP000281975">
    <property type="component" value="Unassembled WGS sequence"/>
</dbReference>
<dbReference type="AlphaFoldDB" id="A0A420WUM3"/>